<dbReference type="Gene3D" id="3.30.1330.40">
    <property type="entry name" value="RutC-like"/>
    <property type="match status" value="1"/>
</dbReference>
<evidence type="ECO:0000313" key="2">
    <source>
        <dbReference type="EMBL" id="KWW97658.1"/>
    </source>
</evidence>
<name>A0A132NFU7_9ACTN</name>
<dbReference type="EMBL" id="JYIJ01000019">
    <property type="protein sequence ID" value="KWW97658.1"/>
    <property type="molecule type" value="Genomic_DNA"/>
</dbReference>
<dbReference type="GO" id="GO:0019239">
    <property type="term" value="F:deaminase activity"/>
    <property type="evidence" value="ECO:0007669"/>
    <property type="project" value="TreeGrafter"/>
</dbReference>
<dbReference type="OrthoDB" id="3212792at2"/>
<proteinExistence type="inferred from homology"/>
<dbReference type="SUPFAM" id="SSF55298">
    <property type="entry name" value="YjgF-like"/>
    <property type="match status" value="1"/>
</dbReference>
<accession>A0A132NFU7</accession>
<dbReference type="EMBL" id="JYIK01000907">
    <property type="protein sequence ID" value="KWX08994.1"/>
    <property type="molecule type" value="Genomic_DNA"/>
</dbReference>
<gene>
    <name evidence="2" type="ORF">TH66_19125</name>
    <name evidence="3" type="ORF">TR74_12280</name>
</gene>
<dbReference type="CDD" id="cd00448">
    <property type="entry name" value="YjgF_YER057c_UK114_family"/>
    <property type="match status" value="1"/>
</dbReference>
<dbReference type="RefSeq" id="WP_066886758.1">
    <property type="nucleotide sequence ID" value="NZ_JYIK01000907.1"/>
</dbReference>
<protein>
    <submittedName>
        <fullName evidence="3">Endoribonuclease L-PSP</fullName>
    </submittedName>
</protein>
<dbReference type="PATRIC" id="fig|1469144.8.peg.401"/>
<evidence type="ECO:0000256" key="1">
    <source>
        <dbReference type="ARBA" id="ARBA00010552"/>
    </source>
</evidence>
<comment type="similarity">
    <text evidence="1">Belongs to the RutC family.</text>
</comment>
<dbReference type="Proteomes" id="UP000070659">
    <property type="component" value="Unassembled WGS sequence"/>
</dbReference>
<dbReference type="Proteomes" id="UP000070598">
    <property type="component" value="Unassembled WGS sequence"/>
</dbReference>
<dbReference type="InterPro" id="IPR035959">
    <property type="entry name" value="RutC-like_sf"/>
</dbReference>
<dbReference type="InterPro" id="IPR006175">
    <property type="entry name" value="YjgF/YER057c/UK114"/>
</dbReference>
<dbReference type="PANTHER" id="PTHR11803">
    <property type="entry name" value="2-IMINOBUTANOATE/2-IMINOPROPANOATE DEAMINASE RIDA"/>
    <property type="match status" value="1"/>
</dbReference>
<evidence type="ECO:0000313" key="5">
    <source>
        <dbReference type="Proteomes" id="UP000070659"/>
    </source>
</evidence>
<dbReference type="PANTHER" id="PTHR11803:SF58">
    <property type="entry name" value="PROTEIN HMF1-RELATED"/>
    <property type="match status" value="1"/>
</dbReference>
<dbReference type="Pfam" id="PF01042">
    <property type="entry name" value="Ribonuc_L-PSP"/>
    <property type="match status" value="1"/>
</dbReference>
<organism evidence="3 4">
    <name type="scientific">Carbonactinospora thermoautotrophica</name>
    <dbReference type="NCBI Taxonomy" id="1469144"/>
    <lineage>
        <taxon>Bacteria</taxon>
        <taxon>Bacillati</taxon>
        <taxon>Actinomycetota</taxon>
        <taxon>Actinomycetes</taxon>
        <taxon>Kitasatosporales</taxon>
        <taxon>Carbonactinosporaceae</taxon>
        <taxon>Carbonactinospora</taxon>
    </lineage>
</organism>
<reference evidence="3 5" key="1">
    <citation type="submission" date="2015-02" db="EMBL/GenBank/DDBJ databases">
        <title>Physiological reanalysis, assessment of diazotrophy, and genome sequences of multiple isolates of Streptomyces thermoautotrophicus.</title>
        <authorList>
            <person name="MacKellar D.C."/>
            <person name="Lieber L."/>
            <person name="Norman J."/>
            <person name="Bolger A."/>
            <person name="Tobin C."/>
            <person name="Murray J.W."/>
            <person name="Prell J."/>
        </authorList>
    </citation>
    <scope>NUCLEOTIDE SEQUENCE [LARGE SCALE GENOMIC DNA]</scope>
    <source>
        <strain evidence="3 5">UBT1</strain>
    </source>
</reference>
<evidence type="ECO:0000313" key="4">
    <source>
        <dbReference type="Proteomes" id="UP000070598"/>
    </source>
</evidence>
<sequence>MTVREELRVPGLPTPISHYTDAVRFGDLLFVSGCAPIDENDQLVGAGDVVAQTRQVLLNLQKVLKHAGADFSDVLKVTVFMVDVSARREVNRVREEFFGDARPASTLIQVCDLAIPGMLIEIEAVVGLPS</sequence>
<dbReference type="AlphaFoldDB" id="A0A132NFU7"/>
<dbReference type="GO" id="GO:0005829">
    <property type="term" value="C:cytosol"/>
    <property type="evidence" value="ECO:0007669"/>
    <property type="project" value="TreeGrafter"/>
</dbReference>
<comment type="caution">
    <text evidence="3">The sequence shown here is derived from an EMBL/GenBank/DDBJ whole genome shotgun (WGS) entry which is preliminary data.</text>
</comment>
<reference evidence="4" key="2">
    <citation type="submission" date="2015-02" db="EMBL/GenBank/DDBJ databases">
        <title>Physiological reanalysis, assessment of diazotrophy, and genome sequences of multiple isolates of Streptomyces thermoautotrophicus.</title>
        <authorList>
            <person name="MacKellar D.C."/>
            <person name="Lieber L."/>
            <person name="Norman J."/>
            <person name="Bolger A."/>
            <person name="Tobin C."/>
            <person name="Murray J.W."/>
            <person name="Friesen M."/>
            <person name="Prell J."/>
        </authorList>
    </citation>
    <scope>NUCLEOTIDE SEQUENCE [LARGE SCALE GENOMIC DNA]</scope>
    <source>
        <strain evidence="4">UBT1</strain>
    </source>
</reference>
<evidence type="ECO:0000313" key="3">
    <source>
        <dbReference type="EMBL" id="KWX08994.1"/>
    </source>
</evidence>